<accession>A0ACC1RSX4</accession>
<evidence type="ECO:0000313" key="2">
    <source>
        <dbReference type="Proteomes" id="UP001148629"/>
    </source>
</evidence>
<evidence type="ECO:0000313" key="1">
    <source>
        <dbReference type="EMBL" id="KAJ3525377.1"/>
    </source>
</evidence>
<organism evidence="1 2">
    <name type="scientific">Fusarium decemcellulare</name>
    <dbReference type="NCBI Taxonomy" id="57161"/>
    <lineage>
        <taxon>Eukaryota</taxon>
        <taxon>Fungi</taxon>
        <taxon>Dikarya</taxon>
        <taxon>Ascomycota</taxon>
        <taxon>Pezizomycotina</taxon>
        <taxon>Sordariomycetes</taxon>
        <taxon>Hypocreomycetidae</taxon>
        <taxon>Hypocreales</taxon>
        <taxon>Nectriaceae</taxon>
        <taxon>Fusarium</taxon>
        <taxon>Fusarium decemcellulare species complex</taxon>
    </lineage>
</organism>
<gene>
    <name evidence="1" type="ORF">NM208_g11665</name>
</gene>
<keyword evidence="2" id="KW-1185">Reference proteome</keyword>
<sequence>MLDQQREEMFQGHRVPDAVYRLSNEVHKETQASKNFSNIPLTGSAASGRSQSAPPKGHWARYQVAHYPSLAAQSQRTQRRAHAVKIGKSIELLLCFLCWAAPPTRGNPFCEKQVTVIRPGHDGRESSRPYTFKVRPSFEVVEHLEGPQLRLFNAPECPDKHSDLFSFWDATNLIPRAHGNNLAHGDYQATWEPAGVKPQSRDKYIAAGFVIGTVNLTSNDFCHWPDSGRISQRLASRKALNLVGRPRQQNNDHHHKSERDRTEDPLMSSL</sequence>
<reference evidence="1" key="1">
    <citation type="submission" date="2022-08" db="EMBL/GenBank/DDBJ databases">
        <title>Genome Sequence of Fusarium decemcellulare.</title>
        <authorList>
            <person name="Buettner E."/>
        </authorList>
    </citation>
    <scope>NUCLEOTIDE SEQUENCE</scope>
    <source>
        <strain evidence="1">Babe19</strain>
    </source>
</reference>
<name>A0ACC1RSX4_9HYPO</name>
<protein>
    <submittedName>
        <fullName evidence="1">Uncharacterized protein</fullName>
    </submittedName>
</protein>
<proteinExistence type="predicted"/>
<comment type="caution">
    <text evidence="1">The sequence shown here is derived from an EMBL/GenBank/DDBJ whole genome shotgun (WGS) entry which is preliminary data.</text>
</comment>
<dbReference type="EMBL" id="JANRMS010001920">
    <property type="protein sequence ID" value="KAJ3525377.1"/>
    <property type="molecule type" value="Genomic_DNA"/>
</dbReference>
<dbReference type="Proteomes" id="UP001148629">
    <property type="component" value="Unassembled WGS sequence"/>
</dbReference>